<sequence length="228" mass="24129">MTVKAVEMKSGISPSFSIGSMKLGTMTVSPAAAIYERVSKTGPVARVDLGDLGGSSTIIAGAKIYHYSQDSAGQVVAIVFSNITGDMYSYGRISVEPTVDEYGNEVGRTVTIRYCGANGSYTSATGTDTRLTNIIGPYVGVYIANGKVYAMTALTQLGTVKVTDFMGEKQVQVGSRTVSIADNVYVCYDSNGEETTLAKLKNACSSFKIYVDRTVDEGGIVRVIVGIK</sequence>
<name>A0A645CFU0_9ZZZZ</name>
<protein>
    <submittedName>
        <fullName evidence="1">Uncharacterized protein</fullName>
    </submittedName>
</protein>
<evidence type="ECO:0000313" key="1">
    <source>
        <dbReference type="EMBL" id="MPM75755.1"/>
    </source>
</evidence>
<gene>
    <name evidence="1" type="ORF">SDC9_122749</name>
</gene>
<accession>A0A645CFU0</accession>
<organism evidence="1">
    <name type="scientific">bioreactor metagenome</name>
    <dbReference type="NCBI Taxonomy" id="1076179"/>
    <lineage>
        <taxon>unclassified sequences</taxon>
        <taxon>metagenomes</taxon>
        <taxon>ecological metagenomes</taxon>
    </lineage>
</organism>
<reference evidence="1" key="1">
    <citation type="submission" date="2019-08" db="EMBL/GenBank/DDBJ databases">
        <authorList>
            <person name="Kucharzyk K."/>
            <person name="Murdoch R.W."/>
            <person name="Higgins S."/>
            <person name="Loffler F."/>
        </authorList>
    </citation>
    <scope>NUCLEOTIDE SEQUENCE</scope>
</reference>
<dbReference type="AlphaFoldDB" id="A0A645CFU0"/>
<comment type="caution">
    <text evidence="1">The sequence shown here is derived from an EMBL/GenBank/DDBJ whole genome shotgun (WGS) entry which is preliminary data.</text>
</comment>
<proteinExistence type="predicted"/>
<dbReference type="EMBL" id="VSSQ01026837">
    <property type="protein sequence ID" value="MPM75755.1"/>
    <property type="molecule type" value="Genomic_DNA"/>
</dbReference>